<dbReference type="CDD" id="cd00170">
    <property type="entry name" value="SEC14"/>
    <property type="match status" value="1"/>
</dbReference>
<dbReference type="GO" id="GO:0008526">
    <property type="term" value="F:phosphatidylinositol transfer activity"/>
    <property type="evidence" value="ECO:0007669"/>
    <property type="project" value="TreeGrafter"/>
</dbReference>
<feature type="compositionally biased region" description="Acidic residues" evidence="1">
    <location>
        <begin position="160"/>
        <end position="172"/>
    </location>
</feature>
<evidence type="ECO:0000256" key="1">
    <source>
        <dbReference type="SAM" id="MobiDB-lite"/>
    </source>
</evidence>
<dbReference type="InterPro" id="IPR036865">
    <property type="entry name" value="CRAL-TRIO_dom_sf"/>
</dbReference>
<dbReference type="InterPro" id="IPR001251">
    <property type="entry name" value="CRAL-TRIO_dom"/>
</dbReference>
<feature type="compositionally biased region" description="Polar residues" evidence="1">
    <location>
        <begin position="22"/>
        <end position="36"/>
    </location>
</feature>
<dbReference type="Pfam" id="PF00650">
    <property type="entry name" value="CRAL_TRIO"/>
    <property type="match status" value="1"/>
</dbReference>
<organism evidence="3">
    <name type="scientific">Mucochytrium quahogii</name>
    <dbReference type="NCBI Taxonomy" id="96639"/>
    <lineage>
        <taxon>Eukaryota</taxon>
        <taxon>Sar</taxon>
        <taxon>Stramenopiles</taxon>
        <taxon>Bigyra</taxon>
        <taxon>Labyrinthulomycetes</taxon>
        <taxon>Thraustochytrida</taxon>
        <taxon>Thraustochytriidae</taxon>
        <taxon>Mucochytrium</taxon>
    </lineage>
</organism>
<evidence type="ECO:0000313" key="3">
    <source>
        <dbReference type="EMBL" id="CAD9697040.1"/>
    </source>
</evidence>
<name>A0A7S2WMQ6_9STRA</name>
<dbReference type="Gene3D" id="3.40.525.10">
    <property type="entry name" value="CRAL-TRIO lipid binding domain"/>
    <property type="match status" value="1"/>
</dbReference>
<protein>
    <recommendedName>
        <fullName evidence="2">CRAL-TRIO domain-containing protein</fullName>
    </recommendedName>
</protein>
<dbReference type="EMBL" id="HBHK01020576">
    <property type="protein sequence ID" value="CAD9697040.1"/>
    <property type="molecule type" value="Transcribed_RNA"/>
</dbReference>
<dbReference type="AlphaFoldDB" id="A0A7S2WMQ6"/>
<dbReference type="PANTHER" id="PTHR45824:SF29">
    <property type="entry name" value="GH16843P"/>
    <property type="match status" value="1"/>
</dbReference>
<feature type="region of interest" description="Disordered" evidence="1">
    <location>
        <begin position="152"/>
        <end position="176"/>
    </location>
</feature>
<dbReference type="PANTHER" id="PTHR45824">
    <property type="entry name" value="GH16843P"/>
    <property type="match status" value="1"/>
</dbReference>
<dbReference type="PROSITE" id="PS50191">
    <property type="entry name" value="CRAL_TRIO"/>
    <property type="match status" value="1"/>
</dbReference>
<evidence type="ECO:0000259" key="2">
    <source>
        <dbReference type="PROSITE" id="PS50191"/>
    </source>
</evidence>
<reference evidence="3" key="1">
    <citation type="submission" date="2021-01" db="EMBL/GenBank/DDBJ databases">
        <authorList>
            <person name="Corre E."/>
            <person name="Pelletier E."/>
            <person name="Niang G."/>
            <person name="Scheremetjew M."/>
            <person name="Finn R."/>
            <person name="Kale V."/>
            <person name="Holt S."/>
            <person name="Cochrane G."/>
            <person name="Meng A."/>
            <person name="Brown T."/>
            <person name="Cohen L."/>
        </authorList>
    </citation>
    <scope>NUCLEOTIDE SEQUENCE</scope>
    <source>
        <strain evidence="3">NY070348D</strain>
    </source>
</reference>
<dbReference type="InterPro" id="IPR052578">
    <property type="entry name" value="PI_Transfer_CRAL-TRIO"/>
</dbReference>
<accession>A0A7S2WMQ6</accession>
<feature type="domain" description="CRAL-TRIO" evidence="2">
    <location>
        <begin position="295"/>
        <end position="432"/>
    </location>
</feature>
<feature type="region of interest" description="Disordered" evidence="1">
    <location>
        <begin position="12"/>
        <end position="41"/>
    </location>
</feature>
<proteinExistence type="predicted"/>
<sequence>MRCWGCCKTNHVHKQEGGAKKSPQQVGDFTTKSQAVTDDHSQAARENVNAMAEKLHVPEGSSRGFESLTTQGGAPGRLESTTSNTTGKDTTLDHVEQVAPPVPHVAEEERVRCNSDATIWDSDDVSDEDDDDDVDKFLNRRLGFSGQDQTLEWSTPSQYESEDTLTDSEDESFSPGGIVHSVNKLSGDRYGVVDHPVVTTKTGEVAATENSFITDQVLDFVEQLYRDCQARDLRVKNDWEAFRLAAVCASVDDAVRRIEKIRQFEDEHNLDDIDPVEAYRAYHEEFPDTIQTCSGYDLHNRLVLYSIMKEFSPNKFVDNPNHKLFLKYMTVMFNYTAVDVEELMNGMIWVSNAKDVGFGNFSMKFEQELAWMYQSGYPIKMKSVVFFNTGFVVRSIIKLCKVFLTKKMQDRILLVENDTKLLEIVPETSIPDVEAFGSISKVELEAMFTERVNNFHQQEKDFRLPKR</sequence>
<gene>
    <name evidence="3" type="ORF">QSP1433_LOCUS13068</name>
</gene>
<feature type="region of interest" description="Disordered" evidence="1">
    <location>
        <begin position="58"/>
        <end position="89"/>
    </location>
</feature>
<dbReference type="SMART" id="SM00516">
    <property type="entry name" value="SEC14"/>
    <property type="match status" value="1"/>
</dbReference>
<dbReference type="SUPFAM" id="SSF52087">
    <property type="entry name" value="CRAL/TRIO domain"/>
    <property type="match status" value="1"/>
</dbReference>